<evidence type="ECO:0000259" key="1">
    <source>
        <dbReference type="Pfam" id="PF10442"/>
    </source>
</evidence>
<reference evidence="2" key="1">
    <citation type="submission" date="2020-08" db="EMBL/GenBank/DDBJ databases">
        <title>Multicomponent nature underlies the extraordinary mechanical properties of spider dragline silk.</title>
        <authorList>
            <person name="Kono N."/>
            <person name="Nakamura H."/>
            <person name="Mori M."/>
            <person name="Yoshida Y."/>
            <person name="Ohtoshi R."/>
            <person name="Malay A.D."/>
            <person name="Moran D.A.P."/>
            <person name="Tomita M."/>
            <person name="Numata K."/>
            <person name="Arakawa K."/>
        </authorList>
    </citation>
    <scope>NUCLEOTIDE SEQUENCE</scope>
</reference>
<dbReference type="PANTHER" id="PTHR14939">
    <property type="entry name" value="F-BOX ONLY PROTEIN 22"/>
    <property type="match status" value="1"/>
</dbReference>
<dbReference type="GO" id="GO:0032436">
    <property type="term" value="P:positive regulation of proteasomal ubiquitin-dependent protein catabolic process"/>
    <property type="evidence" value="ECO:0007669"/>
    <property type="project" value="TreeGrafter"/>
</dbReference>
<name>A0A8X6PAD6_NEPPI</name>
<dbReference type="Pfam" id="PF10442">
    <property type="entry name" value="FIST_C"/>
    <property type="match status" value="1"/>
</dbReference>
<protein>
    <recommendedName>
        <fullName evidence="1">FIST C-domain domain-containing protein</fullName>
    </recommendedName>
</protein>
<accession>A0A8X6PAD6</accession>
<dbReference type="SUPFAM" id="SSF81383">
    <property type="entry name" value="F-box domain"/>
    <property type="match status" value="1"/>
</dbReference>
<dbReference type="InterPro" id="IPR036047">
    <property type="entry name" value="F-box-like_dom_sf"/>
</dbReference>
<comment type="caution">
    <text evidence="2">The sequence shown here is derived from an EMBL/GenBank/DDBJ whole genome shotgun (WGS) entry which is preliminary data.</text>
</comment>
<dbReference type="InterPro" id="IPR019494">
    <property type="entry name" value="FIST_C"/>
</dbReference>
<sequence length="390" mass="44341">MDKERVIFSSHHIVEIIFKHLNSRTLSKCAQVCSLWYKLSVAEKKRRRNIYWTLKDGDCNDIEILRQMELCPIIDRSFMEAELLKEMENIPMHPVFCMAFMSVPLFAKFPEFFPSFGCSEPPHKRQRFCEDFAKRKYLNEVMHCALKDFLPANCPLTFTVASGIVGCNANCEPREIENGPAMSAIFIPEVSGVTISHFRVNRRNFDMSEFIAENAPVKCILVFLTSRGARSANKLVQSCLLHNKDLKMAVGGAIVDRTEGLLGSVVAFSGPNVEAASIIINVNDKKEEIIAKFETFQETGLLNHMCFAYMFACVGRGFIFHEDFNVESKLFCKMYPKVPLVGVYGGGEIGYNYLPNFQMEKTLKTGAFARYQRKFLHGYTSVFVLISLKV</sequence>
<evidence type="ECO:0000313" key="3">
    <source>
        <dbReference type="Proteomes" id="UP000887013"/>
    </source>
</evidence>
<keyword evidence="3" id="KW-1185">Reference proteome</keyword>
<dbReference type="PANTHER" id="PTHR14939:SF5">
    <property type="entry name" value="F-BOX ONLY PROTEIN 22"/>
    <property type="match status" value="1"/>
</dbReference>
<feature type="domain" description="FIST C-domain" evidence="1">
    <location>
        <begin position="272"/>
        <end position="350"/>
    </location>
</feature>
<dbReference type="GO" id="GO:0000209">
    <property type="term" value="P:protein polyubiquitination"/>
    <property type="evidence" value="ECO:0007669"/>
    <property type="project" value="TreeGrafter"/>
</dbReference>
<proteinExistence type="predicted"/>
<dbReference type="EMBL" id="BMAW01018800">
    <property type="protein sequence ID" value="GFT60164.1"/>
    <property type="molecule type" value="Genomic_DNA"/>
</dbReference>
<gene>
    <name evidence="2" type="primary">Ogg1</name>
    <name evidence="2" type="ORF">NPIL_84901</name>
</gene>
<dbReference type="AlphaFoldDB" id="A0A8X6PAD6"/>
<organism evidence="2 3">
    <name type="scientific">Nephila pilipes</name>
    <name type="common">Giant wood spider</name>
    <name type="synonym">Nephila maculata</name>
    <dbReference type="NCBI Taxonomy" id="299642"/>
    <lineage>
        <taxon>Eukaryota</taxon>
        <taxon>Metazoa</taxon>
        <taxon>Ecdysozoa</taxon>
        <taxon>Arthropoda</taxon>
        <taxon>Chelicerata</taxon>
        <taxon>Arachnida</taxon>
        <taxon>Araneae</taxon>
        <taxon>Araneomorphae</taxon>
        <taxon>Entelegynae</taxon>
        <taxon>Araneoidea</taxon>
        <taxon>Nephilidae</taxon>
        <taxon>Nephila</taxon>
    </lineage>
</organism>
<dbReference type="OrthoDB" id="199913at2759"/>
<evidence type="ECO:0000313" key="2">
    <source>
        <dbReference type="EMBL" id="GFT60164.1"/>
    </source>
</evidence>
<dbReference type="Proteomes" id="UP000887013">
    <property type="component" value="Unassembled WGS sequence"/>
</dbReference>